<evidence type="ECO:0000313" key="2">
    <source>
        <dbReference type="EMBL" id="KRZ75571.1"/>
    </source>
</evidence>
<reference evidence="2 3" key="1">
    <citation type="submission" date="2015-01" db="EMBL/GenBank/DDBJ databases">
        <title>Evolution of Trichinella species and genotypes.</title>
        <authorList>
            <person name="Korhonen P.K."/>
            <person name="Edoardo P."/>
            <person name="Giuseppe L.R."/>
            <person name="Gasser R.B."/>
        </authorList>
    </citation>
    <scope>NUCLEOTIDE SEQUENCE [LARGE SCALE GENOMIC DNA]</scope>
    <source>
        <strain evidence="2">ISS1980</strain>
    </source>
</reference>
<protein>
    <submittedName>
        <fullName evidence="2">Uncharacterized protein</fullName>
    </submittedName>
</protein>
<dbReference type="AlphaFoldDB" id="A0A0V1MVI0"/>
<evidence type="ECO:0000256" key="1">
    <source>
        <dbReference type="SAM" id="Phobius"/>
    </source>
</evidence>
<feature type="non-terminal residue" evidence="2">
    <location>
        <position position="52"/>
    </location>
</feature>
<organism evidence="2 3">
    <name type="scientific">Trichinella papuae</name>
    <dbReference type="NCBI Taxonomy" id="268474"/>
    <lineage>
        <taxon>Eukaryota</taxon>
        <taxon>Metazoa</taxon>
        <taxon>Ecdysozoa</taxon>
        <taxon>Nematoda</taxon>
        <taxon>Enoplea</taxon>
        <taxon>Dorylaimia</taxon>
        <taxon>Trichinellida</taxon>
        <taxon>Trichinellidae</taxon>
        <taxon>Trichinella</taxon>
    </lineage>
</organism>
<name>A0A0V1MVI0_9BILA</name>
<keyword evidence="1" id="KW-1133">Transmembrane helix</keyword>
<comment type="caution">
    <text evidence="2">The sequence shown here is derived from an EMBL/GenBank/DDBJ whole genome shotgun (WGS) entry which is preliminary data.</text>
</comment>
<sequence>MLAASVHTPRRCLIILHNCLKAARDITDLFTSYITRFLKFCVILTLFWTVLA</sequence>
<keyword evidence="3" id="KW-1185">Reference proteome</keyword>
<dbReference type="EMBL" id="JYDO01000037">
    <property type="protein sequence ID" value="KRZ75571.1"/>
    <property type="molecule type" value="Genomic_DNA"/>
</dbReference>
<keyword evidence="1" id="KW-0472">Membrane</keyword>
<gene>
    <name evidence="2" type="ORF">T10_6020</name>
</gene>
<accession>A0A0V1MVI0</accession>
<feature type="transmembrane region" description="Helical" evidence="1">
    <location>
        <begin position="33"/>
        <end position="51"/>
    </location>
</feature>
<dbReference type="Proteomes" id="UP000054843">
    <property type="component" value="Unassembled WGS sequence"/>
</dbReference>
<keyword evidence="1" id="KW-0812">Transmembrane</keyword>
<proteinExistence type="predicted"/>
<evidence type="ECO:0000313" key="3">
    <source>
        <dbReference type="Proteomes" id="UP000054843"/>
    </source>
</evidence>